<organism evidence="2 3">
    <name type="scientific">Stigmatella ashevillensis</name>
    <dbReference type="NCBI Taxonomy" id="2995309"/>
    <lineage>
        <taxon>Bacteria</taxon>
        <taxon>Pseudomonadati</taxon>
        <taxon>Myxococcota</taxon>
        <taxon>Myxococcia</taxon>
        <taxon>Myxococcales</taxon>
        <taxon>Cystobacterineae</taxon>
        <taxon>Archangiaceae</taxon>
        <taxon>Stigmatella</taxon>
    </lineage>
</organism>
<evidence type="ECO:0000313" key="2">
    <source>
        <dbReference type="EMBL" id="MDC0714549.1"/>
    </source>
</evidence>
<feature type="transmembrane region" description="Helical" evidence="1">
    <location>
        <begin position="118"/>
        <end position="138"/>
    </location>
</feature>
<comment type="caution">
    <text evidence="2">The sequence shown here is derived from an EMBL/GenBank/DDBJ whole genome shotgun (WGS) entry which is preliminary data.</text>
</comment>
<sequence length="179" mass="18580">MLGPLLLWVRRNSRKALALALAPGLVALAFDSAVSHWAGKDFDNRLQAVPVVYGVIGFILLTAVCIPKSRTVFAWTARFVGGAGVLVGAVGTYIHAAAFLKELGGDYSAANLEGALSVAPPLLAPLSFVGVGALLVLLPSAKLLLRLRVGVAPAVEGAGAALHHLGTEQERERAVRKSA</sequence>
<keyword evidence="3" id="KW-1185">Reference proteome</keyword>
<gene>
    <name evidence="2" type="ORF">POL68_39240</name>
</gene>
<keyword evidence="1" id="KW-0812">Transmembrane</keyword>
<protein>
    <submittedName>
        <fullName evidence="2">Uncharacterized protein</fullName>
    </submittedName>
</protein>
<name>A0ABT5DNC6_9BACT</name>
<reference evidence="2 3" key="1">
    <citation type="submission" date="2022-11" db="EMBL/GenBank/DDBJ databases">
        <title>Minimal conservation of predation-associated metabolite biosynthetic gene clusters underscores biosynthetic potential of Myxococcota including descriptions for ten novel species: Archangium lansinium sp. nov., Myxococcus landrumus sp. nov., Nannocystis bai.</title>
        <authorList>
            <person name="Ahearne A."/>
            <person name="Stevens C."/>
            <person name="Dowd S."/>
        </authorList>
    </citation>
    <scope>NUCLEOTIDE SEQUENCE [LARGE SCALE GENOMIC DNA]</scope>
    <source>
        <strain evidence="2 3">NCWAL01</strain>
    </source>
</reference>
<accession>A0ABT5DNC6</accession>
<feature type="transmembrane region" description="Helical" evidence="1">
    <location>
        <begin position="45"/>
        <end position="67"/>
    </location>
</feature>
<evidence type="ECO:0000313" key="3">
    <source>
        <dbReference type="Proteomes" id="UP001221838"/>
    </source>
</evidence>
<keyword evidence="1" id="KW-1133">Transmembrane helix</keyword>
<evidence type="ECO:0000256" key="1">
    <source>
        <dbReference type="SAM" id="Phobius"/>
    </source>
</evidence>
<dbReference type="RefSeq" id="WP_272145219.1">
    <property type="nucleotide sequence ID" value="NZ_JAQNDM010000002.1"/>
</dbReference>
<dbReference type="Proteomes" id="UP001221838">
    <property type="component" value="Unassembled WGS sequence"/>
</dbReference>
<dbReference type="EMBL" id="JAQNDM010000002">
    <property type="protein sequence ID" value="MDC0714549.1"/>
    <property type="molecule type" value="Genomic_DNA"/>
</dbReference>
<feature type="transmembrane region" description="Helical" evidence="1">
    <location>
        <begin position="79"/>
        <end position="98"/>
    </location>
</feature>
<keyword evidence="1" id="KW-0472">Membrane</keyword>
<proteinExistence type="predicted"/>